<accession>A0A8T0C0U0</accession>
<protein>
    <submittedName>
        <fullName evidence="1">Uncharacterized protein</fullName>
    </submittedName>
</protein>
<dbReference type="EMBL" id="AHCD03000044">
    <property type="protein sequence ID" value="KAF7781254.1"/>
    <property type="molecule type" value="Genomic_DNA"/>
</dbReference>
<evidence type="ECO:0000313" key="1">
    <source>
        <dbReference type="EMBL" id="KAF7781254.1"/>
    </source>
</evidence>
<evidence type="ECO:0000313" key="2">
    <source>
        <dbReference type="Proteomes" id="UP000016480"/>
    </source>
</evidence>
<gene>
    <name evidence="1" type="ORF">PRUB_b6006</name>
</gene>
<sequence length="32" mass="3599">MYQQKNCKSLTCDKLLVCGLAIAGFVRLTMHI</sequence>
<comment type="caution">
    <text evidence="1">The sequence shown here is derived from an EMBL/GenBank/DDBJ whole genome shotgun (WGS) entry which is preliminary data.</text>
</comment>
<dbReference type="AlphaFoldDB" id="A0A8T0C0U0"/>
<name>A0A8T0C0U0_9GAMM</name>
<dbReference type="Proteomes" id="UP000016480">
    <property type="component" value="Unassembled WGS sequence"/>
</dbReference>
<proteinExistence type="predicted"/>
<organism evidence="1 2">
    <name type="scientific">Pseudoalteromonas rubra</name>
    <dbReference type="NCBI Taxonomy" id="43658"/>
    <lineage>
        <taxon>Bacteria</taxon>
        <taxon>Pseudomonadati</taxon>
        <taxon>Pseudomonadota</taxon>
        <taxon>Gammaproteobacteria</taxon>
        <taxon>Alteromonadales</taxon>
        <taxon>Pseudoalteromonadaceae</taxon>
        <taxon>Pseudoalteromonas</taxon>
    </lineage>
</organism>
<reference evidence="1 2" key="1">
    <citation type="journal article" date="2012" name="J. Bacteriol.">
        <title>Genome sequence of the cycloprodigiosin-producing bacterial strain Pseudoalteromonas rubra ATCC 29570(T).</title>
        <authorList>
            <person name="Xie B.B."/>
            <person name="Shu Y.L."/>
            <person name="Qin Q.L."/>
            <person name="Rong J.C."/>
            <person name="Zhang X.Y."/>
            <person name="Chen X.L."/>
            <person name="Zhou B.C."/>
            <person name="Zhang Y.Z."/>
        </authorList>
    </citation>
    <scope>NUCLEOTIDE SEQUENCE [LARGE SCALE GENOMIC DNA]</scope>
    <source>
        <strain evidence="1 2">DSM 6842</strain>
    </source>
</reference>